<accession>A0A0F9WC82</accession>
<comment type="caution">
    <text evidence="1">The sequence shown here is derived from an EMBL/GenBank/DDBJ whole genome shotgun (WGS) entry which is preliminary data.</text>
</comment>
<name>A0A0F9WC82_9ZZZZ</name>
<sequence>MSKEALPTNQFVCGDLIDVMREWPDNSVDLVFCSTTIPRRIRMAESSVAWPKLFHPQYCLYLGCSYSFISAERHSVCPCCKGVYGFGTINCYREIYKEPTFDYFTD</sequence>
<dbReference type="AlphaFoldDB" id="A0A0F9WC82"/>
<evidence type="ECO:0000313" key="1">
    <source>
        <dbReference type="EMBL" id="KKN75783.1"/>
    </source>
</evidence>
<protein>
    <submittedName>
        <fullName evidence="1">Uncharacterized protein</fullName>
    </submittedName>
</protein>
<dbReference type="EMBL" id="LAZR01000303">
    <property type="protein sequence ID" value="KKN75783.1"/>
    <property type="molecule type" value="Genomic_DNA"/>
</dbReference>
<dbReference type="InterPro" id="IPR029063">
    <property type="entry name" value="SAM-dependent_MTases_sf"/>
</dbReference>
<gene>
    <name evidence="1" type="ORF">LCGC14_0376590</name>
</gene>
<proteinExistence type="predicted"/>
<reference evidence="1" key="1">
    <citation type="journal article" date="2015" name="Nature">
        <title>Complex archaea that bridge the gap between prokaryotes and eukaryotes.</title>
        <authorList>
            <person name="Spang A."/>
            <person name="Saw J.H."/>
            <person name="Jorgensen S.L."/>
            <person name="Zaremba-Niedzwiedzka K."/>
            <person name="Martijn J."/>
            <person name="Lind A.E."/>
            <person name="van Eijk R."/>
            <person name="Schleper C."/>
            <person name="Guy L."/>
            <person name="Ettema T.J."/>
        </authorList>
    </citation>
    <scope>NUCLEOTIDE SEQUENCE</scope>
</reference>
<organism evidence="1">
    <name type="scientific">marine sediment metagenome</name>
    <dbReference type="NCBI Taxonomy" id="412755"/>
    <lineage>
        <taxon>unclassified sequences</taxon>
        <taxon>metagenomes</taxon>
        <taxon>ecological metagenomes</taxon>
    </lineage>
</organism>
<dbReference type="SUPFAM" id="SSF53335">
    <property type="entry name" value="S-adenosyl-L-methionine-dependent methyltransferases"/>
    <property type="match status" value="1"/>
</dbReference>